<dbReference type="InterPro" id="IPR011049">
    <property type="entry name" value="Serralysin-like_metalloprot_C"/>
</dbReference>
<dbReference type="SUPFAM" id="SSF51120">
    <property type="entry name" value="beta-Roll"/>
    <property type="match status" value="2"/>
</dbReference>
<keyword evidence="4" id="KW-0677">Repeat</keyword>
<dbReference type="PRINTS" id="PR00313">
    <property type="entry name" value="CABNDNGRPT"/>
</dbReference>
<evidence type="ECO:0000256" key="3">
    <source>
        <dbReference type="ARBA" id="ARBA00022525"/>
    </source>
</evidence>
<evidence type="ECO:0000256" key="1">
    <source>
        <dbReference type="ARBA" id="ARBA00001913"/>
    </source>
</evidence>
<dbReference type="Pfam" id="PF08548">
    <property type="entry name" value="Peptidase_M10_C"/>
    <property type="match status" value="1"/>
</dbReference>
<dbReference type="InterPro" id="IPR013858">
    <property type="entry name" value="Peptidase_M10B_C"/>
</dbReference>
<dbReference type="InterPro" id="IPR050557">
    <property type="entry name" value="RTX_toxin/Mannuronan_C5-epim"/>
</dbReference>
<dbReference type="CDD" id="cd04277">
    <property type="entry name" value="ZnMc_serralysin_like"/>
    <property type="match status" value="1"/>
</dbReference>
<feature type="region of interest" description="Disordered" evidence="5">
    <location>
        <begin position="401"/>
        <end position="448"/>
    </location>
</feature>
<feature type="domain" description="Peptidase M10 serralysin C-terminal" evidence="6">
    <location>
        <begin position="274"/>
        <end position="587"/>
    </location>
</feature>
<dbReference type="Gene3D" id="3.40.390.10">
    <property type="entry name" value="Collagenase (Catalytic Domain)"/>
    <property type="match status" value="1"/>
</dbReference>
<dbReference type="EMBL" id="PVTD01000005">
    <property type="protein sequence ID" value="PRY23011.1"/>
    <property type="molecule type" value="Genomic_DNA"/>
</dbReference>
<comment type="subcellular location">
    <subcellularLocation>
        <location evidence="2">Secreted</location>
    </subcellularLocation>
</comment>
<evidence type="ECO:0000256" key="4">
    <source>
        <dbReference type="ARBA" id="ARBA00022737"/>
    </source>
</evidence>
<evidence type="ECO:0000256" key="2">
    <source>
        <dbReference type="ARBA" id="ARBA00004613"/>
    </source>
</evidence>
<dbReference type="InterPro" id="IPR034033">
    <property type="entry name" value="Serralysin-like"/>
</dbReference>
<dbReference type="GO" id="GO:0005615">
    <property type="term" value="C:extracellular space"/>
    <property type="evidence" value="ECO:0007669"/>
    <property type="project" value="InterPro"/>
</dbReference>
<dbReference type="PANTHER" id="PTHR38340:SF1">
    <property type="entry name" value="S-LAYER PROTEIN"/>
    <property type="match status" value="1"/>
</dbReference>
<name>A0A2T0RPD5_9RHOB</name>
<dbReference type="AlphaFoldDB" id="A0A2T0RPD5"/>
<feature type="compositionally biased region" description="Basic and acidic residues" evidence="5">
    <location>
        <begin position="438"/>
        <end position="448"/>
    </location>
</feature>
<proteinExistence type="predicted"/>
<evidence type="ECO:0000313" key="7">
    <source>
        <dbReference type="EMBL" id="PRY23011.1"/>
    </source>
</evidence>
<evidence type="ECO:0000259" key="6">
    <source>
        <dbReference type="Pfam" id="PF08548"/>
    </source>
</evidence>
<dbReference type="Pfam" id="PF13583">
    <property type="entry name" value="Reprolysin_4"/>
    <property type="match status" value="1"/>
</dbReference>
<keyword evidence="3" id="KW-0964">Secreted</keyword>
<reference evidence="7 8" key="1">
    <citation type="submission" date="2018-03" db="EMBL/GenBank/DDBJ databases">
        <title>Genomic Encyclopedia of Archaeal and Bacterial Type Strains, Phase II (KMG-II): from individual species to whole genera.</title>
        <authorList>
            <person name="Goeker M."/>
        </authorList>
    </citation>
    <scope>NUCLEOTIDE SEQUENCE [LARGE SCALE GENOMIC DNA]</scope>
    <source>
        <strain evidence="7 8">DSM 29328</strain>
    </source>
</reference>
<protein>
    <submittedName>
        <fullName evidence="7">Serralysin</fullName>
    </submittedName>
</protein>
<dbReference type="InterPro" id="IPR018511">
    <property type="entry name" value="Hemolysin-typ_Ca-bd_CS"/>
</dbReference>
<dbReference type="InterPro" id="IPR001343">
    <property type="entry name" value="Hemolysn_Ca-bd"/>
</dbReference>
<accession>A0A2T0RPD5</accession>
<evidence type="ECO:0000313" key="8">
    <source>
        <dbReference type="Proteomes" id="UP000239480"/>
    </source>
</evidence>
<sequence>MHRTEEEEAVCEICGKFNPFGGDWLHAAEDRGRRAGEATARLLTTDQSANGDIDSASAAALDLPSLSNSQIAARLTHGTWNGHRGSPWTHNLDVDSGKGNPLYVDYSSLTTEGKWFAKRALSAWTATTGIDFSTASPPSGKRVQIAFDDTRSGATTRTSAWSNGEIQKASINISLERIAGSEYTTNSYANRTFIHEVGHSLGLGHPLDYGKTSGGGDNFATDAVYANDSWATSVMSYFSQTENTAISATKAYNFTPMVADILGVWSLYGKPDDLRKGDSTYGVNTNLRDYYGNLEDVWANMAYTIVDSGGIDTLNFSKTSQNQRIDLRPGKVSDVGYKDGNMVIMPGTVIESAISGSGNDTLTGNSASNRLEGRAGRDVLEGLAGNDRLLGGDGADELIGGDGRDTVLGGAGNDHLDGGKGQDTLSGGGGNDTLMGRDGNDTLKGEDGRDTLLGGAGGDTLRGNALADELLGGGGYDTLLGGAGNDTLKGEQGNDTLLGGDGADTLIGGDGRDSLDGGDGNDTLIGGKQADILLAGDGTDRLHGGPGNDSLTGGRGTDIFEFTRNGGRDRITDWQDGLDQLDLTGFSLPNFGTLKGLVSGSRALTIDFKSGDTLIIADFSLAEFDRGDVIL</sequence>
<dbReference type="RefSeq" id="WP_106205330.1">
    <property type="nucleotide sequence ID" value="NZ_PVTD01000005.1"/>
</dbReference>
<organism evidence="7 8">
    <name type="scientific">Aliiruegeria haliotis</name>
    <dbReference type="NCBI Taxonomy" id="1280846"/>
    <lineage>
        <taxon>Bacteria</taxon>
        <taxon>Pseudomonadati</taxon>
        <taxon>Pseudomonadota</taxon>
        <taxon>Alphaproteobacteria</taxon>
        <taxon>Rhodobacterales</taxon>
        <taxon>Roseobacteraceae</taxon>
        <taxon>Aliiruegeria</taxon>
    </lineage>
</organism>
<dbReference type="Gene3D" id="2.150.10.10">
    <property type="entry name" value="Serralysin-like metalloprotease, C-terminal"/>
    <property type="match status" value="3"/>
</dbReference>
<dbReference type="GO" id="GO:0008237">
    <property type="term" value="F:metallopeptidase activity"/>
    <property type="evidence" value="ECO:0007669"/>
    <property type="project" value="InterPro"/>
</dbReference>
<gene>
    <name evidence="7" type="ORF">CLV78_10563</name>
</gene>
<evidence type="ECO:0000256" key="5">
    <source>
        <dbReference type="SAM" id="MobiDB-lite"/>
    </source>
</evidence>
<dbReference type="GO" id="GO:0005509">
    <property type="term" value="F:calcium ion binding"/>
    <property type="evidence" value="ECO:0007669"/>
    <property type="project" value="InterPro"/>
</dbReference>
<dbReference type="SUPFAM" id="SSF55486">
    <property type="entry name" value="Metalloproteases ('zincins'), catalytic domain"/>
    <property type="match status" value="1"/>
</dbReference>
<dbReference type="Proteomes" id="UP000239480">
    <property type="component" value="Unassembled WGS sequence"/>
</dbReference>
<dbReference type="Pfam" id="PF00353">
    <property type="entry name" value="HemolysinCabind"/>
    <property type="match status" value="6"/>
</dbReference>
<keyword evidence="8" id="KW-1185">Reference proteome</keyword>
<comment type="caution">
    <text evidence="7">The sequence shown here is derived from an EMBL/GenBank/DDBJ whole genome shotgun (WGS) entry which is preliminary data.</text>
</comment>
<comment type="cofactor">
    <cofactor evidence="1">
        <name>Ca(2+)</name>
        <dbReference type="ChEBI" id="CHEBI:29108"/>
    </cofactor>
</comment>
<dbReference type="InterPro" id="IPR024079">
    <property type="entry name" value="MetalloPept_cat_dom_sf"/>
</dbReference>
<dbReference type="PANTHER" id="PTHR38340">
    <property type="entry name" value="S-LAYER PROTEIN"/>
    <property type="match status" value="1"/>
</dbReference>
<dbReference type="PROSITE" id="PS00330">
    <property type="entry name" value="HEMOLYSIN_CALCIUM"/>
    <property type="match status" value="4"/>
</dbReference>